<reference evidence="2" key="1">
    <citation type="submission" date="2020-05" db="EMBL/GenBank/DDBJ databases">
        <authorList>
            <person name="Chiriac C."/>
            <person name="Salcher M."/>
            <person name="Ghai R."/>
            <person name="Kavagutti S V."/>
        </authorList>
    </citation>
    <scope>NUCLEOTIDE SEQUENCE</scope>
</reference>
<gene>
    <name evidence="2" type="ORF">UFOPK3001_02621</name>
</gene>
<protein>
    <submittedName>
        <fullName evidence="2">Unannotated protein</fullName>
    </submittedName>
</protein>
<evidence type="ECO:0000313" key="2">
    <source>
        <dbReference type="EMBL" id="CAB4828283.1"/>
    </source>
</evidence>
<sequence length="89" mass="9970">MHGVTRHGIESSEGFIHEEHICVLSKGAGEGNPLAHPSAQFVRTLVREVAEMHQVEQFTHPLLPGGARHLAQLQRERNVGRHGEPREQR</sequence>
<organism evidence="2">
    <name type="scientific">freshwater metagenome</name>
    <dbReference type="NCBI Taxonomy" id="449393"/>
    <lineage>
        <taxon>unclassified sequences</taxon>
        <taxon>metagenomes</taxon>
        <taxon>ecological metagenomes</taxon>
    </lineage>
</organism>
<feature type="compositionally biased region" description="Basic and acidic residues" evidence="1">
    <location>
        <begin position="74"/>
        <end position="89"/>
    </location>
</feature>
<dbReference type="AntiFam" id="ANF00095">
    <property type="entry name" value="Shadow ORF (opposite ABC transporters)"/>
</dbReference>
<evidence type="ECO:0000256" key="1">
    <source>
        <dbReference type="SAM" id="MobiDB-lite"/>
    </source>
</evidence>
<dbReference type="AlphaFoldDB" id="A0A6J7A654"/>
<accession>A0A6J7A654</accession>
<feature type="region of interest" description="Disordered" evidence="1">
    <location>
        <begin position="60"/>
        <end position="89"/>
    </location>
</feature>
<name>A0A6J7A654_9ZZZZ</name>
<proteinExistence type="predicted"/>
<dbReference type="EMBL" id="CAFAAJ010000288">
    <property type="protein sequence ID" value="CAB4828283.1"/>
    <property type="molecule type" value="Genomic_DNA"/>
</dbReference>